<dbReference type="PANTHER" id="PTHR34406">
    <property type="entry name" value="PROTEIN YCEI"/>
    <property type="match status" value="1"/>
</dbReference>
<keyword evidence="4" id="KW-1185">Reference proteome</keyword>
<dbReference type="InterPro" id="IPR036761">
    <property type="entry name" value="TTHA0802/YceI-like_sf"/>
</dbReference>
<feature type="signal peptide" evidence="1">
    <location>
        <begin position="1"/>
        <end position="32"/>
    </location>
</feature>
<dbReference type="InterPro" id="IPR007372">
    <property type="entry name" value="Lipid/polyisoprenoid-bd_YceI"/>
</dbReference>
<dbReference type="EMBL" id="JBDLOB010000003">
    <property type="protein sequence ID" value="MEN8625904.1"/>
    <property type="molecule type" value="Genomic_DNA"/>
</dbReference>
<feature type="chain" id="PRO_5045177601" evidence="1">
    <location>
        <begin position="33"/>
        <end position="204"/>
    </location>
</feature>
<dbReference type="SMART" id="SM00867">
    <property type="entry name" value="YceI"/>
    <property type="match status" value="1"/>
</dbReference>
<evidence type="ECO:0000256" key="1">
    <source>
        <dbReference type="SAM" id="SignalP"/>
    </source>
</evidence>
<gene>
    <name evidence="3" type="ORF">ABFV72_07755</name>
</gene>
<dbReference type="Pfam" id="PF04264">
    <property type="entry name" value="YceI"/>
    <property type="match status" value="1"/>
</dbReference>
<dbReference type="Gene3D" id="2.40.128.110">
    <property type="entry name" value="Lipid/polyisoprenoid-binding, YceI-like"/>
    <property type="match status" value="1"/>
</dbReference>
<organism evidence="3 4">
    <name type="scientific">Psychrobacter proteolyticus</name>
    <dbReference type="NCBI Taxonomy" id="147825"/>
    <lineage>
        <taxon>Bacteria</taxon>
        <taxon>Pseudomonadati</taxon>
        <taxon>Pseudomonadota</taxon>
        <taxon>Gammaproteobacteria</taxon>
        <taxon>Moraxellales</taxon>
        <taxon>Moraxellaceae</taxon>
        <taxon>Psychrobacter</taxon>
    </lineage>
</organism>
<evidence type="ECO:0000313" key="3">
    <source>
        <dbReference type="EMBL" id="MEN8625904.1"/>
    </source>
</evidence>
<dbReference type="Proteomes" id="UP001414441">
    <property type="component" value="Unassembled WGS sequence"/>
</dbReference>
<evidence type="ECO:0000313" key="4">
    <source>
        <dbReference type="Proteomes" id="UP001414441"/>
    </source>
</evidence>
<evidence type="ECO:0000259" key="2">
    <source>
        <dbReference type="SMART" id="SM00867"/>
    </source>
</evidence>
<dbReference type="PANTHER" id="PTHR34406:SF2">
    <property type="entry name" value="PERIPLASMIC PROTEIN"/>
    <property type="match status" value="1"/>
</dbReference>
<sequence>MRLLSIRPKPSHIYSFLTIPLLLVGAANSSQAASYAINPASTHIRFAIERFKSSATTGGFYNIKGQLQYDPNLKSGDISLIIPINSLNTGNPSFNNSLTGPEFFDMQRFPLAQFESTKWHFNQDKKSPQVTRVDGQLTLHGETHPISLTATKFDCYLNTSIRKDVCGGEFTTTINRTKWNINKFAWFGLTKNLDLSIKVEAARQ</sequence>
<accession>A0ABV0D5F9</accession>
<dbReference type="RefSeq" id="WP_347163046.1">
    <property type="nucleotide sequence ID" value="NZ_JBDLOB010000003.1"/>
</dbReference>
<proteinExistence type="predicted"/>
<keyword evidence="1" id="KW-0732">Signal</keyword>
<comment type="caution">
    <text evidence="3">The sequence shown here is derived from an EMBL/GenBank/DDBJ whole genome shotgun (WGS) entry which is preliminary data.</text>
</comment>
<name>A0ABV0D5F9_9GAMM</name>
<protein>
    <submittedName>
        <fullName evidence="3">YceI family protein</fullName>
    </submittedName>
</protein>
<feature type="domain" description="Lipid/polyisoprenoid-binding YceI-like" evidence="2">
    <location>
        <begin position="34"/>
        <end position="202"/>
    </location>
</feature>
<reference evidence="3 4" key="1">
    <citation type="submission" date="2024-05" db="EMBL/GenBank/DDBJ databases">
        <title>Genome sequencing of Marine Estuary Bacteria, Pseudoalteromonas distincta strain FA, Psychrobacter proteolyticus strain EA, and Shewanella baltica strain CA.</title>
        <authorList>
            <person name="Dieffenbach S.A."/>
            <person name="Maclea K.S."/>
        </authorList>
    </citation>
    <scope>NUCLEOTIDE SEQUENCE [LARGE SCALE GENOMIC DNA]</scope>
    <source>
        <strain evidence="3 4">EA</strain>
    </source>
</reference>
<dbReference type="SUPFAM" id="SSF101874">
    <property type="entry name" value="YceI-like"/>
    <property type="match status" value="1"/>
</dbReference>